<reference evidence="1" key="1">
    <citation type="journal article" date="2023" name="Mol. Phylogenet. Evol.">
        <title>Genome-scale phylogeny and comparative genomics of the fungal order Sordariales.</title>
        <authorList>
            <person name="Hensen N."/>
            <person name="Bonometti L."/>
            <person name="Westerberg I."/>
            <person name="Brannstrom I.O."/>
            <person name="Guillou S."/>
            <person name="Cros-Aarteil S."/>
            <person name="Calhoun S."/>
            <person name="Haridas S."/>
            <person name="Kuo A."/>
            <person name="Mondo S."/>
            <person name="Pangilinan J."/>
            <person name="Riley R."/>
            <person name="LaButti K."/>
            <person name="Andreopoulos B."/>
            <person name="Lipzen A."/>
            <person name="Chen C."/>
            <person name="Yan M."/>
            <person name="Daum C."/>
            <person name="Ng V."/>
            <person name="Clum A."/>
            <person name="Steindorff A."/>
            <person name="Ohm R.A."/>
            <person name="Martin F."/>
            <person name="Silar P."/>
            <person name="Natvig D.O."/>
            <person name="Lalanne C."/>
            <person name="Gautier V."/>
            <person name="Ament-Velasquez S.L."/>
            <person name="Kruys A."/>
            <person name="Hutchinson M.I."/>
            <person name="Powell A.J."/>
            <person name="Barry K."/>
            <person name="Miller A.N."/>
            <person name="Grigoriev I.V."/>
            <person name="Debuchy R."/>
            <person name="Gladieux P."/>
            <person name="Hiltunen Thoren M."/>
            <person name="Johannesson H."/>
        </authorList>
    </citation>
    <scope>NUCLEOTIDE SEQUENCE</scope>
    <source>
        <strain evidence="1">CBS 532.94</strain>
    </source>
</reference>
<name>A0AAN7HBF5_9PEZI</name>
<accession>A0AAN7HBF5</accession>
<dbReference type="AlphaFoldDB" id="A0AAN7HBF5"/>
<dbReference type="EMBL" id="MU860300">
    <property type="protein sequence ID" value="KAK4235070.1"/>
    <property type="molecule type" value="Genomic_DNA"/>
</dbReference>
<gene>
    <name evidence="1" type="ORF">C8A03DRAFT_46714</name>
</gene>
<organism evidence="1 2">
    <name type="scientific">Achaetomium macrosporum</name>
    <dbReference type="NCBI Taxonomy" id="79813"/>
    <lineage>
        <taxon>Eukaryota</taxon>
        <taxon>Fungi</taxon>
        <taxon>Dikarya</taxon>
        <taxon>Ascomycota</taxon>
        <taxon>Pezizomycotina</taxon>
        <taxon>Sordariomycetes</taxon>
        <taxon>Sordariomycetidae</taxon>
        <taxon>Sordariales</taxon>
        <taxon>Chaetomiaceae</taxon>
        <taxon>Achaetomium</taxon>
    </lineage>
</organism>
<keyword evidence="2" id="KW-1185">Reference proteome</keyword>
<dbReference type="Proteomes" id="UP001303760">
    <property type="component" value="Unassembled WGS sequence"/>
</dbReference>
<reference evidence="1" key="2">
    <citation type="submission" date="2023-05" db="EMBL/GenBank/DDBJ databases">
        <authorList>
            <consortium name="Lawrence Berkeley National Laboratory"/>
            <person name="Steindorff A."/>
            <person name="Hensen N."/>
            <person name="Bonometti L."/>
            <person name="Westerberg I."/>
            <person name="Brannstrom I.O."/>
            <person name="Guillou S."/>
            <person name="Cros-Aarteil S."/>
            <person name="Calhoun S."/>
            <person name="Haridas S."/>
            <person name="Kuo A."/>
            <person name="Mondo S."/>
            <person name="Pangilinan J."/>
            <person name="Riley R."/>
            <person name="Labutti K."/>
            <person name="Andreopoulos B."/>
            <person name="Lipzen A."/>
            <person name="Chen C."/>
            <person name="Yanf M."/>
            <person name="Daum C."/>
            <person name="Ng V."/>
            <person name="Clum A."/>
            <person name="Ohm R."/>
            <person name="Martin F."/>
            <person name="Silar P."/>
            <person name="Natvig D."/>
            <person name="Lalanne C."/>
            <person name="Gautier V."/>
            <person name="Ament-Velasquez S.L."/>
            <person name="Kruys A."/>
            <person name="Hutchinson M.I."/>
            <person name="Powell A.J."/>
            <person name="Barry K."/>
            <person name="Miller A.N."/>
            <person name="Grigoriev I.V."/>
            <person name="Debuchy R."/>
            <person name="Gladieux P."/>
            <person name="Thoren M.H."/>
            <person name="Johannesson H."/>
        </authorList>
    </citation>
    <scope>NUCLEOTIDE SEQUENCE</scope>
    <source>
        <strain evidence="1">CBS 532.94</strain>
    </source>
</reference>
<proteinExistence type="predicted"/>
<protein>
    <submittedName>
        <fullName evidence="1">Uncharacterized protein</fullName>
    </submittedName>
</protein>
<evidence type="ECO:0000313" key="2">
    <source>
        <dbReference type="Proteomes" id="UP001303760"/>
    </source>
</evidence>
<comment type="caution">
    <text evidence="1">The sequence shown here is derived from an EMBL/GenBank/DDBJ whole genome shotgun (WGS) entry which is preliminary data.</text>
</comment>
<evidence type="ECO:0000313" key="1">
    <source>
        <dbReference type="EMBL" id="KAK4235070.1"/>
    </source>
</evidence>
<sequence>MQVCPLTEPAAEELLTITAARTPNDTQAEALARKQIVRDLGYLPVAISVVGGILRGSFGSQPISCQSYLRRCEESRDADLEESLVLTNYPSVWTASNARRAAGLVLDCIELYRLLDDHEESLQSGNESTNSRVLRELQLSTNDYVPLMEMHSLLKKWFRREHSTKVDSFARPKLWLLSFGMYKALNWPESTVLPHEAVMAFILASTTAFADARACLPVKVAEQPGLLAYSDDLRAAIKVTCGRQARDIDWTTVFEQLMEQLGRQIKTLVDLEPLMDPQHTEDAELRLGGQGGLITESRLSTCLDSKATQEAAEISSMSTERRRRQLQNWAQTWIDDIFEIVKRGLDQALRTVCRLGDNIEAPNDAFFPVLRRVTADVVREALDESGALDALDARREELKEAHWELSMWEELGPDSTEAEEFYWIGTDDVPLFVILREVTWMVALWLFVDNVGSVILDSISQEIQDTVIWELEEFLLPGCGSRPIAHDLAAETKHCDLAARIRSMQPTSFAHDGDLGDHDAETGERLRSDVDRTYGCAHASAVRIGRFLYGGDQDEPSSEVVVREFKDIFECRRALHHYILWAFSRPVVDMTVMSAFHAMGSLERDEDLEMVCSIISGVSAVAYDEELSTLQEVEKRVRKQRSRGYKKTCN</sequence>